<keyword evidence="3" id="KW-1185">Reference proteome</keyword>
<sequence length="280" mass="30541">MTMKYCMRFGILVIALLLSGTGFGQRKPKIKGNRSVITVDKPLNEFAHLSITDGLEVRLEPGNKEAVRIEADDNLIDILRFEQDGDTLNISTFYTITGSKKLDLTLTYQDLRTIRVAQGSAVAEQTIEVNQLDLMLMEGSETSLTISAGLVKLQMSGNATSDLNIASDSLHITLADQTKSFIYSTDSAMDITLSGRATAVLEGTGKSLTLSMTDNASLKAEGMEVGSIMAFLNTSSQARINALTQLSYEGRDKSKLYVYGQPKIEILGFYDTAELHKSSQ</sequence>
<dbReference type="EMBL" id="JAUDUY010000001">
    <property type="protein sequence ID" value="MDM9630419.1"/>
    <property type="molecule type" value="Genomic_DNA"/>
</dbReference>
<feature type="domain" description="Putative auto-transporter adhesin head GIN" evidence="1">
    <location>
        <begin position="46"/>
        <end position="175"/>
    </location>
</feature>
<organism evidence="2 3">
    <name type="scientific">Robiginitalea aurantiaca</name>
    <dbReference type="NCBI Taxonomy" id="3056915"/>
    <lineage>
        <taxon>Bacteria</taxon>
        <taxon>Pseudomonadati</taxon>
        <taxon>Bacteroidota</taxon>
        <taxon>Flavobacteriia</taxon>
        <taxon>Flavobacteriales</taxon>
        <taxon>Flavobacteriaceae</taxon>
        <taxon>Robiginitalea</taxon>
    </lineage>
</organism>
<protein>
    <submittedName>
        <fullName evidence="2">DUF2807 domain-containing protein</fullName>
    </submittedName>
</protein>
<reference evidence="2" key="1">
    <citation type="submission" date="2023-06" db="EMBL/GenBank/DDBJ databases">
        <title>Robiginitalea aurantiacus sp. nov. and Algoriphagus sediminis sp. nov., isolated from coastal sediment.</title>
        <authorList>
            <person name="Zhou Z.Y."/>
            <person name="An J."/>
            <person name="Jia Y.W."/>
            <person name="Du Z.J."/>
        </authorList>
    </citation>
    <scope>NUCLEOTIDE SEQUENCE</scope>
    <source>
        <strain evidence="2">M39</strain>
    </source>
</reference>
<name>A0ABT7WBY2_9FLAO</name>
<dbReference type="Pfam" id="PF10988">
    <property type="entry name" value="DUF2807"/>
    <property type="match status" value="1"/>
</dbReference>
<evidence type="ECO:0000313" key="2">
    <source>
        <dbReference type="EMBL" id="MDM9630419.1"/>
    </source>
</evidence>
<dbReference type="Gene3D" id="2.160.20.120">
    <property type="match status" value="1"/>
</dbReference>
<comment type="caution">
    <text evidence="2">The sequence shown here is derived from an EMBL/GenBank/DDBJ whole genome shotgun (WGS) entry which is preliminary data.</text>
</comment>
<accession>A0ABT7WBY2</accession>
<dbReference type="RefSeq" id="WP_289723777.1">
    <property type="nucleotide sequence ID" value="NZ_JAUDUY010000001.1"/>
</dbReference>
<gene>
    <name evidence="2" type="ORF">QU605_03000</name>
</gene>
<evidence type="ECO:0000313" key="3">
    <source>
        <dbReference type="Proteomes" id="UP001174839"/>
    </source>
</evidence>
<evidence type="ECO:0000259" key="1">
    <source>
        <dbReference type="Pfam" id="PF10988"/>
    </source>
</evidence>
<proteinExistence type="predicted"/>
<dbReference type="Proteomes" id="UP001174839">
    <property type="component" value="Unassembled WGS sequence"/>
</dbReference>
<dbReference type="InterPro" id="IPR021255">
    <property type="entry name" value="DUF2807"/>
</dbReference>